<dbReference type="InterPro" id="IPR010982">
    <property type="entry name" value="Lambda_DNA-bd_dom_sf"/>
</dbReference>
<feature type="domain" description="HTH lacI-type" evidence="4">
    <location>
        <begin position="5"/>
        <end position="61"/>
    </location>
</feature>
<dbReference type="GO" id="GO:0003700">
    <property type="term" value="F:DNA-binding transcription factor activity"/>
    <property type="evidence" value="ECO:0007669"/>
    <property type="project" value="TreeGrafter"/>
</dbReference>
<dbReference type="EMBL" id="CP026923">
    <property type="protein sequence ID" value="AVG23812.1"/>
    <property type="molecule type" value="Genomic_DNA"/>
</dbReference>
<keyword evidence="1" id="KW-0805">Transcription regulation</keyword>
<evidence type="ECO:0000313" key="5">
    <source>
        <dbReference type="EMBL" id="AVG23812.1"/>
    </source>
</evidence>
<dbReference type="Gene3D" id="1.10.260.40">
    <property type="entry name" value="lambda repressor-like DNA-binding domains"/>
    <property type="match status" value="1"/>
</dbReference>
<dbReference type="GO" id="GO:0000976">
    <property type="term" value="F:transcription cis-regulatory region binding"/>
    <property type="evidence" value="ECO:0007669"/>
    <property type="project" value="TreeGrafter"/>
</dbReference>
<dbReference type="InterPro" id="IPR046335">
    <property type="entry name" value="LacI/GalR-like_sensor"/>
</dbReference>
<dbReference type="PANTHER" id="PTHR30146">
    <property type="entry name" value="LACI-RELATED TRANSCRIPTIONAL REPRESSOR"/>
    <property type="match status" value="1"/>
</dbReference>
<dbReference type="InterPro" id="IPR000843">
    <property type="entry name" value="HTH_LacI"/>
</dbReference>
<proteinExistence type="predicted"/>
<dbReference type="Gene3D" id="3.40.50.2300">
    <property type="match status" value="2"/>
</dbReference>
<dbReference type="Pfam" id="PF00356">
    <property type="entry name" value="LacI"/>
    <property type="match status" value="1"/>
</dbReference>
<evidence type="ECO:0000259" key="4">
    <source>
        <dbReference type="PROSITE" id="PS50932"/>
    </source>
</evidence>
<organism evidence="5 6">
    <name type="scientific">Pontimonas salivibrio</name>
    <dbReference type="NCBI Taxonomy" id="1159327"/>
    <lineage>
        <taxon>Bacteria</taxon>
        <taxon>Bacillati</taxon>
        <taxon>Actinomycetota</taxon>
        <taxon>Actinomycetes</taxon>
        <taxon>Micrococcales</taxon>
        <taxon>Microbacteriaceae</taxon>
        <taxon>Pontimonas</taxon>
    </lineage>
</organism>
<evidence type="ECO:0000313" key="6">
    <source>
        <dbReference type="Proteomes" id="UP000243077"/>
    </source>
</evidence>
<dbReference type="PROSITE" id="PS50932">
    <property type="entry name" value="HTH_LACI_2"/>
    <property type="match status" value="1"/>
</dbReference>
<keyword evidence="2" id="KW-0238">DNA-binding</keyword>
<keyword evidence="3" id="KW-0804">Transcription</keyword>
<gene>
    <name evidence="5" type="ORF">C3B54_11834</name>
</gene>
<reference evidence="5 6" key="1">
    <citation type="submission" date="2018-02" db="EMBL/GenBank/DDBJ databases">
        <title>Complete genome of the streamlined marine actinobacterium Pontimonas salivibrio CL-TW6 adapted to coastal planktonic lifestype.</title>
        <authorList>
            <person name="Cho B.C."/>
            <person name="Hardies S.C."/>
            <person name="Jang G.I."/>
            <person name="Hwang C.Y."/>
        </authorList>
    </citation>
    <scope>NUCLEOTIDE SEQUENCE [LARGE SCALE GENOMIC DNA]</scope>
    <source>
        <strain evidence="5 6">CL-TW6</strain>
    </source>
</reference>
<dbReference type="CDD" id="cd01392">
    <property type="entry name" value="HTH_LacI"/>
    <property type="match status" value="1"/>
</dbReference>
<dbReference type="CDD" id="cd06267">
    <property type="entry name" value="PBP1_LacI_sugar_binding-like"/>
    <property type="match status" value="1"/>
</dbReference>
<evidence type="ECO:0000256" key="2">
    <source>
        <dbReference type="ARBA" id="ARBA00023125"/>
    </source>
</evidence>
<name>A0A2L2BQC7_9MICO</name>
<dbReference type="SMART" id="SM00354">
    <property type="entry name" value="HTH_LACI"/>
    <property type="match status" value="1"/>
</dbReference>
<dbReference type="OrthoDB" id="3258243at2"/>
<sequence>MPKQVTLSEVATRAGVHVATVSRALNPATRSIVNEKTARRVEAAAKELGYVPNIMARSLRTQSTMTVGVIIPDLTNPIFPPMIRGIENYLAPRGYTALLSDSDGKAALERSAVTSLSERRVDGFIIATGLEQHPLLPTLFESGVPVVLANRGAGEVPYPLVTGNDEAGIQAAVSHLKELGHRDVVHVAGPQSFSTSRIRAETMVRACEVAGMRCRVVEATALTADEGEKVTDTLLAEKQNFTAIQASTDLLALGVLRSLRRHGMRCPEEMSVIGFNDMPFAEEFSPGLTTVRVPLEDIGTESARQLMRSLSEGSSSPIVVTLPVSLIVRASTGQAPRAGVSTQP</sequence>
<protein>
    <submittedName>
        <fullName evidence="5">LacI-like transcriptio factor</fullName>
    </submittedName>
</protein>
<dbReference type="KEGG" id="psai:C3B54_11834"/>
<dbReference type="InterPro" id="IPR028082">
    <property type="entry name" value="Peripla_BP_I"/>
</dbReference>
<dbReference type="Proteomes" id="UP000243077">
    <property type="component" value="Chromosome"/>
</dbReference>
<dbReference type="SUPFAM" id="SSF47413">
    <property type="entry name" value="lambda repressor-like DNA-binding domains"/>
    <property type="match status" value="1"/>
</dbReference>
<evidence type="ECO:0000256" key="3">
    <source>
        <dbReference type="ARBA" id="ARBA00023163"/>
    </source>
</evidence>
<keyword evidence="6" id="KW-1185">Reference proteome</keyword>
<dbReference type="SUPFAM" id="SSF53822">
    <property type="entry name" value="Periplasmic binding protein-like I"/>
    <property type="match status" value="1"/>
</dbReference>
<evidence type="ECO:0000256" key="1">
    <source>
        <dbReference type="ARBA" id="ARBA00023015"/>
    </source>
</evidence>
<dbReference type="Pfam" id="PF13377">
    <property type="entry name" value="Peripla_BP_3"/>
    <property type="match status" value="1"/>
</dbReference>
<dbReference type="RefSeq" id="WP_104913372.1">
    <property type="nucleotide sequence ID" value="NZ_CP026923.1"/>
</dbReference>
<dbReference type="PANTHER" id="PTHR30146:SF138">
    <property type="entry name" value="TRANSCRIPTIONAL REGULATORY PROTEIN"/>
    <property type="match status" value="1"/>
</dbReference>
<accession>A0A2L2BQC7</accession>
<dbReference type="AlphaFoldDB" id="A0A2L2BQC7"/>